<protein>
    <submittedName>
        <fullName evidence="5">LamG-like jellyroll fold domain-containing protein</fullName>
    </submittedName>
</protein>
<evidence type="ECO:0000313" key="6">
    <source>
        <dbReference type="Proteomes" id="UP001612741"/>
    </source>
</evidence>
<dbReference type="Proteomes" id="UP001612741">
    <property type="component" value="Unassembled WGS sequence"/>
</dbReference>
<dbReference type="PANTHER" id="PTHR32305">
    <property type="match status" value="1"/>
</dbReference>
<name>A0ABW7YTX0_9ACTN</name>
<feature type="region of interest" description="Disordered" evidence="2">
    <location>
        <begin position="2296"/>
        <end position="2342"/>
    </location>
</feature>
<feature type="region of interest" description="Disordered" evidence="2">
    <location>
        <begin position="2208"/>
        <end position="2234"/>
    </location>
</feature>
<proteinExistence type="predicted"/>
<dbReference type="Pfam" id="PF05593">
    <property type="entry name" value="RHS_repeat"/>
    <property type="match status" value="4"/>
</dbReference>
<keyword evidence="6" id="KW-1185">Reference proteome</keyword>
<organism evidence="5 6">
    <name type="scientific">Nonomuraea typhae</name>
    <dbReference type="NCBI Taxonomy" id="2603600"/>
    <lineage>
        <taxon>Bacteria</taxon>
        <taxon>Bacillati</taxon>
        <taxon>Actinomycetota</taxon>
        <taxon>Actinomycetes</taxon>
        <taxon>Streptosporangiales</taxon>
        <taxon>Streptosporangiaceae</taxon>
        <taxon>Nonomuraea</taxon>
    </lineage>
</organism>
<dbReference type="Pfam" id="PF13385">
    <property type="entry name" value="Laminin_G_3"/>
    <property type="match status" value="1"/>
</dbReference>
<evidence type="ECO:0000259" key="3">
    <source>
        <dbReference type="Pfam" id="PF20148"/>
    </source>
</evidence>
<dbReference type="CDD" id="cd00110">
    <property type="entry name" value="LamG"/>
    <property type="match status" value="1"/>
</dbReference>
<feature type="region of interest" description="Disordered" evidence="2">
    <location>
        <begin position="806"/>
        <end position="832"/>
    </location>
</feature>
<dbReference type="NCBIfam" id="TIGR03696">
    <property type="entry name" value="Rhs_assc_core"/>
    <property type="match status" value="1"/>
</dbReference>
<dbReference type="InterPro" id="IPR050708">
    <property type="entry name" value="T6SS_VgrG/RHS"/>
</dbReference>
<keyword evidence="1" id="KW-0677">Repeat</keyword>
<dbReference type="InterPro" id="IPR056823">
    <property type="entry name" value="TEN-like_YD-shell"/>
</dbReference>
<feature type="domain" description="DUF6531" evidence="3">
    <location>
        <begin position="189"/>
        <end position="259"/>
    </location>
</feature>
<dbReference type="InterPro" id="IPR013320">
    <property type="entry name" value="ConA-like_dom_sf"/>
</dbReference>
<dbReference type="InterPro" id="IPR022385">
    <property type="entry name" value="Rhs_assc_core"/>
</dbReference>
<dbReference type="InterPro" id="IPR045351">
    <property type="entry name" value="DUF6531"/>
</dbReference>
<gene>
    <name evidence="5" type="ORF">ACIBG2_18090</name>
</gene>
<evidence type="ECO:0000259" key="4">
    <source>
        <dbReference type="Pfam" id="PF25023"/>
    </source>
</evidence>
<dbReference type="Pfam" id="PF20148">
    <property type="entry name" value="DUF6531"/>
    <property type="match status" value="1"/>
</dbReference>
<dbReference type="InterPro" id="IPR006530">
    <property type="entry name" value="YD"/>
</dbReference>
<feature type="domain" description="Teneurin-like YD-shell" evidence="4">
    <location>
        <begin position="1764"/>
        <end position="2060"/>
    </location>
</feature>
<feature type="compositionally biased region" description="Basic and acidic residues" evidence="2">
    <location>
        <begin position="806"/>
        <end position="823"/>
    </location>
</feature>
<dbReference type="Gene3D" id="2.180.10.10">
    <property type="entry name" value="RHS repeat-associated core"/>
    <property type="match status" value="6"/>
</dbReference>
<dbReference type="Gene3D" id="2.60.120.200">
    <property type="match status" value="1"/>
</dbReference>
<feature type="region of interest" description="Disordered" evidence="2">
    <location>
        <begin position="1"/>
        <end position="41"/>
    </location>
</feature>
<dbReference type="Pfam" id="PF25023">
    <property type="entry name" value="TEN_YD-shell"/>
    <property type="match status" value="1"/>
</dbReference>
<evidence type="ECO:0000256" key="1">
    <source>
        <dbReference type="ARBA" id="ARBA00022737"/>
    </source>
</evidence>
<evidence type="ECO:0000313" key="5">
    <source>
        <dbReference type="EMBL" id="MFI6499303.1"/>
    </source>
</evidence>
<dbReference type="RefSeq" id="WP_397082510.1">
    <property type="nucleotide sequence ID" value="NZ_JBITGY010000004.1"/>
</dbReference>
<dbReference type="SUPFAM" id="SSF49899">
    <property type="entry name" value="Concanavalin A-like lectins/glucanases"/>
    <property type="match status" value="1"/>
</dbReference>
<feature type="compositionally biased region" description="Gly residues" evidence="2">
    <location>
        <begin position="2313"/>
        <end position="2336"/>
    </location>
</feature>
<dbReference type="NCBIfam" id="TIGR01643">
    <property type="entry name" value="YD_repeat_2x"/>
    <property type="match status" value="6"/>
</dbReference>
<dbReference type="InterPro" id="IPR001791">
    <property type="entry name" value="Laminin_G"/>
</dbReference>
<accession>A0ABW7YTX0</accession>
<evidence type="ECO:0000256" key="2">
    <source>
        <dbReference type="SAM" id="MobiDB-lite"/>
    </source>
</evidence>
<sequence length="2342" mass="245465">MRSRGSGKAGVANLPKGASGPDTAERRQGLRTASGIKSPGTARAEAAESAAASAIDDMWPLDGAQVGTVTPTLVAHASGGLEPYRYTFAFCELPDDLDPTAPDPCQPDPFAKAAGRGWVSSGQLAAGVNSWKIPAGQLNWGKSYRWKVTASDNTGVTDESPMRTLVTGARQPTIGSQLSQGAVGQEFQALTGNYTTTVEDVAVAAAGPPLSVVRSYNSLDARRDGLFGAGWSTRFDMKAEAEASGALLVTYPDGRRLRFAPKGNGSFQAPPGMHATLAQVSGGGWKLMDKTSTVYHFNAQGRLTKIVDGRGRTQELQYGTDGKLTKAVGAGGRSLTFTWSGNHVATVSTDPVDGTPVTWSYFYNGDTLARACNPGAAPNCTVYGYTSGSQYRGIVEDDEPVGYWRLGESADQGPRPTPPAVAGVPLPEAESRGWGAGNATYDAVTLQEPGALTGSTDTAVKLTGTAKVKLPDKVIARLNDQVSVELWFKTSGSGVLAYAGPYEPVGEPFAGARARNAGQPMLYVGADGKLRGQLRLTAGTISPITTGGAVTDGQWHHVVLSGSGNTQDLYLDGTKVGSLNGAINHNWLPYAALGNGSTSGWPSGSTAATHGLNGTLDEAAVYDRPLSAAEVAEHYAARLQTPHLLNKVTLPSGRVWAANTYDPAADRLKTHTDNNGGTWQLAKSTQVNVETGRSTVTITDPANEKLTLEHDAWRGNRVVSQTDQLTYKTTTDYDEAGYPRKVADPNGVITELLFDKRGNLLARAQCQPPVAPIATLSVSLMKCYRLGETEPGSVTRESYEYHVNKDNEFDPRNDRRTVTRDGRSASSTDNTYATKHEYNAFGEQVKETTPATLDFPQGRSTSIDYTDGSEPAVGGGTTPAGLAETRTDARNNSWSYRYTAAGDLAEQTSPEGLVTKLEYDAVGRLKASSQVSAAFPGGVKTTFTYDAVGRVETRTEPGVKNEVSGVTHTKKMTFAYDADSNKLSETVADVTGGDVTRSSVYTYDTQGRVETITGPEGGVVRQAWNTLGQLGRVTDARGTVIENGYSKRGELTTRTLKGWIGSPVNPQPARDVVLESSSYDPGGRLAGQVDVMGRKTSYLYLGNNRPSQKIADDVKVNGSATARDVVLEEYGYDAAGNRVKLVTGGGSATTEFVFDAAGRISSQTFDPAALKRKTAFTYDANGNILKTTSTGIGARAEVKELVYNKVNQPTRETVENGDQDLVSTLTYDDRGLVTALTDPRGNVAGGSAADFTTTMRYDALGRLVEAVGPQVAVDKAGASSNARPTARVGYDTFGGQTHKSDAEGRTLTSVFDKAGRLTSLVAPSYTPPGGAAVTPATSNVYDAAGQLIKAVDARGNATSFEYDQLGRQVRITDPAPGGRSVVEYSLAGQKLAGVDATGARTEATYDDLGRMITSTVVERKPSAAAYTTRLEYNDAGVLTKQVAPGNRSTGFTVNAAGEVTTQTDPALNKTLIDYDLAGRVVKTTDGEGNASVSEYDLAGRQVGGKDLNASGGVVRSSSAAYDPAGNLTSATSPEGHVARQTYDALNRVTSLIEPVSAGESITTSFGYDATGARTRLTDGRGNATWTGYNSLGLAETVTEPSTTAHPDPADRTWTSIYDQAGNPVASLLPGGVRIDRSFDPLGRLTSEEGSGGGAAGAERTLGYDLAGRATAIGDLTVDYNDRGLPLSVKKGAVQQTGYAYNELGAPSQRVDAAGTAGFTWDAAGRLRTALDPVTGRTLTYDYDKANRLKSLTGKTSAGAASDSQTFTYDAVDRLQSQTLKNSAGTDLAKITYGWDKDDNLTTKTTTGTAGAGTNTYTYDHAGRLTSWTAPGGAKTDYGWDASGNRTKAGGTTFTYDERNRLTSGDGSTYTYTPRGTLATETKNGQSTNLTFDAFDRLIADGDSLYRYDALDRVTTRTRGTTQQAFAYSGLGNDLAAITDPAGAVQAQYGRDPFGALLGLQEGTRPAAGAFTDLHRDLVATFTTTGLNTSTAYDPFGTVTAQTGPKTGLGYQSGYTDPDTGKTNMHARWYQPATGTFTSRDTATLNPMPSVQANRYTYANASPLTGIDPTGHATASTGLENGGGYTGDPCSVSGPIQRCGEGSSGGGQVIGGSSGGGGSSVACSGAGMNLCGGFELTGITVLTEEQMKQLGHLPNGTFLDGKLTGFWDASKAKRQQIIDMAYAGASNKALHDEWSEYLVGAMAASVGAPPPANQNSNAAGGSGGKPPKKGRDGKVRQTSMWFDTKAEAEAYAKSQNGKRSADGTLKYRAQGNCVGHCHLDVMRGNQKVGTIHVRWWLTGGSPTTSTNNTQRGGSSRGGATSGGGGGGGRGGGGGGGRNTPYNR</sequence>
<comment type="caution">
    <text evidence="5">The sequence shown here is derived from an EMBL/GenBank/DDBJ whole genome shotgun (WGS) entry which is preliminary data.</text>
</comment>
<dbReference type="EMBL" id="JBITGY010000004">
    <property type="protein sequence ID" value="MFI6499303.1"/>
    <property type="molecule type" value="Genomic_DNA"/>
</dbReference>
<dbReference type="PANTHER" id="PTHR32305:SF15">
    <property type="entry name" value="PROTEIN RHSA-RELATED"/>
    <property type="match status" value="1"/>
</dbReference>
<feature type="region of interest" description="Disordered" evidence="2">
    <location>
        <begin position="852"/>
        <end position="881"/>
    </location>
</feature>
<reference evidence="5 6" key="1">
    <citation type="submission" date="2024-10" db="EMBL/GenBank/DDBJ databases">
        <title>The Natural Products Discovery Center: Release of the First 8490 Sequenced Strains for Exploring Actinobacteria Biosynthetic Diversity.</title>
        <authorList>
            <person name="Kalkreuter E."/>
            <person name="Kautsar S.A."/>
            <person name="Yang D."/>
            <person name="Bader C.D."/>
            <person name="Teijaro C.N."/>
            <person name="Fluegel L."/>
            <person name="Davis C.M."/>
            <person name="Simpson J.R."/>
            <person name="Lauterbach L."/>
            <person name="Steele A.D."/>
            <person name="Gui C."/>
            <person name="Meng S."/>
            <person name="Li G."/>
            <person name="Viehrig K."/>
            <person name="Ye F."/>
            <person name="Su P."/>
            <person name="Kiefer A.F."/>
            <person name="Nichols A."/>
            <person name="Cepeda A.J."/>
            <person name="Yan W."/>
            <person name="Fan B."/>
            <person name="Jiang Y."/>
            <person name="Adhikari A."/>
            <person name="Zheng C.-J."/>
            <person name="Schuster L."/>
            <person name="Cowan T.M."/>
            <person name="Smanski M.J."/>
            <person name="Chevrette M.G."/>
            <person name="De Carvalho L.P.S."/>
            <person name="Shen B."/>
        </authorList>
    </citation>
    <scope>NUCLEOTIDE SEQUENCE [LARGE SCALE GENOMIC DNA]</scope>
    <source>
        <strain evidence="5 6">NPDC050545</strain>
    </source>
</reference>
<dbReference type="InterPro" id="IPR031325">
    <property type="entry name" value="RHS_repeat"/>
</dbReference>
<feature type="compositionally biased region" description="Low complexity" evidence="2">
    <location>
        <begin position="2297"/>
        <end position="2312"/>
    </location>
</feature>